<dbReference type="OrthoDB" id="9813092at2"/>
<dbReference type="InterPro" id="IPR004045">
    <property type="entry name" value="Glutathione_S-Trfase_N"/>
</dbReference>
<dbReference type="GO" id="GO:0005737">
    <property type="term" value="C:cytoplasm"/>
    <property type="evidence" value="ECO:0007669"/>
    <property type="project" value="TreeGrafter"/>
</dbReference>
<dbReference type="PROSITE" id="PS51354">
    <property type="entry name" value="GLUTAREDOXIN_2"/>
    <property type="match status" value="1"/>
</dbReference>
<gene>
    <name evidence="2" type="ORF">SAMN04488040_0403</name>
</gene>
<dbReference type="Proteomes" id="UP000199239">
    <property type="component" value="Unassembled WGS sequence"/>
</dbReference>
<dbReference type="SUPFAM" id="SSF47616">
    <property type="entry name" value="GST C-terminal domain-like"/>
    <property type="match status" value="1"/>
</dbReference>
<keyword evidence="3" id="KW-1185">Reference proteome</keyword>
<dbReference type="Pfam" id="PF13417">
    <property type="entry name" value="GST_N_3"/>
    <property type="match status" value="1"/>
</dbReference>
<reference evidence="3" key="1">
    <citation type="submission" date="2016-10" db="EMBL/GenBank/DDBJ databases">
        <authorList>
            <person name="Varghese N."/>
            <person name="Submissions S."/>
        </authorList>
    </citation>
    <scope>NUCLEOTIDE SEQUENCE [LARGE SCALE GENOMIC DNA]</scope>
    <source>
        <strain evidence="3">DSM 23422</strain>
    </source>
</reference>
<dbReference type="GO" id="GO:0016740">
    <property type="term" value="F:transferase activity"/>
    <property type="evidence" value="ECO:0007669"/>
    <property type="project" value="UniProtKB-KW"/>
</dbReference>
<dbReference type="EMBL" id="FPAJ01000001">
    <property type="protein sequence ID" value="SFS45214.1"/>
    <property type="molecule type" value="Genomic_DNA"/>
</dbReference>
<dbReference type="PANTHER" id="PTHR43968:SF6">
    <property type="entry name" value="GLUTATHIONE S-TRANSFERASE OMEGA"/>
    <property type="match status" value="1"/>
</dbReference>
<dbReference type="Gene3D" id="3.40.30.10">
    <property type="entry name" value="Glutaredoxin"/>
    <property type="match status" value="1"/>
</dbReference>
<dbReference type="CDD" id="cd03196">
    <property type="entry name" value="GST_C_5"/>
    <property type="match status" value="1"/>
</dbReference>
<sequence length="211" mass="23801">MTPVLYSFRRCPYAMRAKLAILAADVHVERREVVLRDKPQAFLDTSPSGTVPCLSLPDQVIDESLDIMIWALSQSDPQGLLNMPKLGWDLIARCDGPFKYALDRTKYTTRYPDDDPTHHRSGASGFLADLNAQIDVHLFDQPSLADIAIAPFVRQFAFIDKDWFDAQPWPMLQGWLARFLASDAFAQVMVKYPAWVPGDTPTAFPSQVDQE</sequence>
<evidence type="ECO:0000313" key="3">
    <source>
        <dbReference type="Proteomes" id="UP000199239"/>
    </source>
</evidence>
<protein>
    <submittedName>
        <fullName evidence="2">Glutathione S-transferase</fullName>
    </submittedName>
</protein>
<organism evidence="2 3">
    <name type="scientific">Sulfitobacter marinus</name>
    <dbReference type="NCBI Taxonomy" id="394264"/>
    <lineage>
        <taxon>Bacteria</taxon>
        <taxon>Pseudomonadati</taxon>
        <taxon>Pseudomonadota</taxon>
        <taxon>Alphaproteobacteria</taxon>
        <taxon>Rhodobacterales</taxon>
        <taxon>Roseobacteraceae</taxon>
        <taxon>Sulfitobacter</taxon>
    </lineage>
</organism>
<evidence type="ECO:0000313" key="2">
    <source>
        <dbReference type="EMBL" id="SFS45214.1"/>
    </source>
</evidence>
<dbReference type="Gene3D" id="1.20.1050.10">
    <property type="match status" value="1"/>
</dbReference>
<accession>A0A1I6PYF5</accession>
<name>A0A1I6PYF5_9RHOB</name>
<feature type="domain" description="GST N-terminal" evidence="1">
    <location>
        <begin position="1"/>
        <end position="79"/>
    </location>
</feature>
<proteinExistence type="predicted"/>
<dbReference type="STRING" id="394264.SAMN04488040_0403"/>
<dbReference type="SUPFAM" id="SSF52833">
    <property type="entry name" value="Thioredoxin-like"/>
    <property type="match status" value="1"/>
</dbReference>
<evidence type="ECO:0000259" key="1">
    <source>
        <dbReference type="PROSITE" id="PS50404"/>
    </source>
</evidence>
<dbReference type="PROSITE" id="PS50404">
    <property type="entry name" value="GST_NTER"/>
    <property type="match status" value="1"/>
</dbReference>
<dbReference type="PANTHER" id="PTHR43968">
    <property type="match status" value="1"/>
</dbReference>
<dbReference type="Pfam" id="PF13410">
    <property type="entry name" value="GST_C_2"/>
    <property type="match status" value="1"/>
</dbReference>
<dbReference type="InterPro" id="IPR036282">
    <property type="entry name" value="Glutathione-S-Trfase_C_sf"/>
</dbReference>
<dbReference type="RefSeq" id="WP_093914668.1">
    <property type="nucleotide sequence ID" value="NZ_FPAJ01000001.1"/>
</dbReference>
<dbReference type="InterPro" id="IPR036249">
    <property type="entry name" value="Thioredoxin-like_sf"/>
</dbReference>
<keyword evidence="2" id="KW-0808">Transferase</keyword>
<dbReference type="InterPro" id="IPR050983">
    <property type="entry name" value="GST_Omega/HSP26"/>
</dbReference>
<dbReference type="AlphaFoldDB" id="A0A1I6PYF5"/>